<dbReference type="Gene3D" id="3.20.20.300">
    <property type="entry name" value="Glycoside hydrolase, family 3, N-terminal domain"/>
    <property type="match status" value="1"/>
</dbReference>
<evidence type="ECO:0000256" key="3">
    <source>
        <dbReference type="ARBA" id="ARBA00012663"/>
    </source>
</evidence>
<dbReference type="PANTHER" id="PTHR30480:SF13">
    <property type="entry name" value="BETA-HEXOSAMINIDASE"/>
    <property type="match status" value="1"/>
</dbReference>
<dbReference type="InterPro" id="IPR001764">
    <property type="entry name" value="Glyco_hydro_3_N"/>
</dbReference>
<evidence type="ECO:0000259" key="6">
    <source>
        <dbReference type="Pfam" id="PF00933"/>
    </source>
</evidence>
<evidence type="ECO:0000256" key="4">
    <source>
        <dbReference type="ARBA" id="ARBA00022801"/>
    </source>
</evidence>
<dbReference type="OrthoDB" id="9805821at2"/>
<dbReference type="PROSITE" id="PS00775">
    <property type="entry name" value="GLYCOSYL_HYDROL_F3"/>
    <property type="match status" value="1"/>
</dbReference>
<proteinExistence type="inferred from homology"/>
<dbReference type="SUPFAM" id="SSF51445">
    <property type="entry name" value="(Trans)glycosidases"/>
    <property type="match status" value="1"/>
</dbReference>
<feature type="domain" description="Glycoside hydrolase family 3 N-terminal" evidence="6">
    <location>
        <begin position="63"/>
        <end position="377"/>
    </location>
</feature>
<comment type="catalytic activity">
    <reaction evidence="1">
        <text>Hydrolysis of terminal non-reducing N-acetyl-D-hexosamine residues in N-acetyl-beta-D-hexosaminides.</text>
        <dbReference type="EC" id="3.2.1.52"/>
    </reaction>
</comment>
<dbReference type="GO" id="GO:0009254">
    <property type="term" value="P:peptidoglycan turnover"/>
    <property type="evidence" value="ECO:0007669"/>
    <property type="project" value="TreeGrafter"/>
</dbReference>
<keyword evidence="5" id="KW-0326">Glycosidase</keyword>
<dbReference type="InterPro" id="IPR017853">
    <property type="entry name" value="GH"/>
</dbReference>
<evidence type="ECO:0000256" key="1">
    <source>
        <dbReference type="ARBA" id="ARBA00001231"/>
    </source>
</evidence>
<organism evidence="7 8">
    <name type="scientific">Vagococcus vulneris</name>
    <dbReference type="NCBI Taxonomy" id="1977869"/>
    <lineage>
        <taxon>Bacteria</taxon>
        <taxon>Bacillati</taxon>
        <taxon>Bacillota</taxon>
        <taxon>Bacilli</taxon>
        <taxon>Lactobacillales</taxon>
        <taxon>Enterococcaceae</taxon>
        <taxon>Vagococcus</taxon>
    </lineage>
</organism>
<comment type="caution">
    <text evidence="7">The sequence shown here is derived from an EMBL/GenBank/DDBJ whole genome shotgun (WGS) entry which is preliminary data.</text>
</comment>
<name>A0A429ZUQ7_9ENTE</name>
<dbReference type="Proteomes" id="UP000287857">
    <property type="component" value="Unassembled WGS sequence"/>
</dbReference>
<dbReference type="InterPro" id="IPR036962">
    <property type="entry name" value="Glyco_hydro_3_N_sf"/>
</dbReference>
<dbReference type="AlphaFoldDB" id="A0A429ZUQ7"/>
<sequence>MFICLFVLLITFFLVICGSHQMDKTSYQVHLSEDKPNPECIRKSADMTSKKATQLKDTLNKMTVDEKIGQLFLARVPEKNALVDIKTYHLGGYLLFGRDVAGETTDSLKKKIVSYQSASRIPLLIGSDEEGGTVSRLSQNSQIIQTPFKSPQDLYKSGGWEAIKQDTAVKSTIFKELGIHTGLFPVADVSTNSNSFIYDRTIGQDVVSTKKFVTVIVSELKDQQIGSTLKHFPGYGNSSDSHTAVIHDSRTLKELQTDALPPFQAGIDAGADSVLVAHNIFDNIDAHLPASLSKPIHQLLRDDLNFNGVIMTDDMDMAGITDFTSQSDAALKALEAGNDLILSSSYAEQIPTIKKALNSTESTLTEKQLDESVLRILAWKQSLGLIQQNTP</sequence>
<dbReference type="Pfam" id="PF00933">
    <property type="entry name" value="Glyco_hydro_3"/>
    <property type="match status" value="1"/>
</dbReference>
<dbReference type="EC" id="3.2.1.52" evidence="3"/>
<dbReference type="InterPro" id="IPR050226">
    <property type="entry name" value="NagZ_Beta-hexosaminidase"/>
</dbReference>
<reference evidence="7 8" key="1">
    <citation type="submission" date="2017-05" db="EMBL/GenBank/DDBJ databases">
        <title>Vagococcus spp. assemblies.</title>
        <authorList>
            <person name="Gulvik C.A."/>
        </authorList>
    </citation>
    <scope>NUCLEOTIDE SEQUENCE [LARGE SCALE GENOMIC DNA]</scope>
    <source>
        <strain evidence="7 8">SS1995</strain>
    </source>
</reference>
<accession>A0A429ZUQ7</accession>
<dbReference type="GO" id="GO:0004563">
    <property type="term" value="F:beta-N-acetylhexosaminidase activity"/>
    <property type="evidence" value="ECO:0007669"/>
    <property type="project" value="UniProtKB-EC"/>
</dbReference>
<dbReference type="GO" id="GO:0005975">
    <property type="term" value="P:carbohydrate metabolic process"/>
    <property type="evidence" value="ECO:0007669"/>
    <property type="project" value="InterPro"/>
</dbReference>
<dbReference type="InterPro" id="IPR019800">
    <property type="entry name" value="Glyco_hydro_3_AS"/>
</dbReference>
<dbReference type="PANTHER" id="PTHR30480">
    <property type="entry name" value="BETA-HEXOSAMINIDASE-RELATED"/>
    <property type="match status" value="1"/>
</dbReference>
<evidence type="ECO:0000256" key="5">
    <source>
        <dbReference type="ARBA" id="ARBA00023295"/>
    </source>
</evidence>
<comment type="similarity">
    <text evidence="2">Belongs to the glycosyl hydrolase 3 family.</text>
</comment>
<evidence type="ECO:0000256" key="2">
    <source>
        <dbReference type="ARBA" id="ARBA00005336"/>
    </source>
</evidence>
<keyword evidence="4" id="KW-0378">Hydrolase</keyword>
<gene>
    <name evidence="7" type="ORF">CBF37_09715</name>
</gene>
<evidence type="ECO:0000313" key="7">
    <source>
        <dbReference type="EMBL" id="RST97389.1"/>
    </source>
</evidence>
<dbReference type="EMBL" id="NGJS01000017">
    <property type="protein sequence ID" value="RST97389.1"/>
    <property type="molecule type" value="Genomic_DNA"/>
</dbReference>
<protein>
    <recommendedName>
        <fullName evidence="3">beta-N-acetylhexosaminidase</fullName>
        <ecNumber evidence="3">3.2.1.52</ecNumber>
    </recommendedName>
</protein>
<evidence type="ECO:0000313" key="8">
    <source>
        <dbReference type="Proteomes" id="UP000287857"/>
    </source>
</evidence>
<keyword evidence="8" id="KW-1185">Reference proteome</keyword>